<sequence length="209" mass="21952">MPYSPYNYAISALGLGAAIAVGPIVERLAGTTSWRLRAYISSACVLAMAWGYSSAAPYLILESWVLAFALVILASTDLLVLRLPNAVTLPLLAAGIAMSLLDLPPSLADRIIGGCIGYLTIAMIAHIHRKLSGREGIGLGDAKLLAAAGAWLGWTGLPSVVLLASVGGLIWAAVRFLLDRNTLSAPIPFGVPLTAAFWLVWLYGPLNIS</sequence>
<keyword evidence="6" id="KW-1185">Reference proteome</keyword>
<dbReference type="Pfam" id="PF01478">
    <property type="entry name" value="Peptidase_A24"/>
    <property type="match status" value="1"/>
</dbReference>
<keyword evidence="3" id="KW-0472">Membrane</keyword>
<evidence type="ECO:0000259" key="4">
    <source>
        <dbReference type="Pfam" id="PF01478"/>
    </source>
</evidence>
<dbReference type="Proteomes" id="UP000570514">
    <property type="component" value="Unassembled WGS sequence"/>
</dbReference>
<dbReference type="AlphaFoldDB" id="A0A846N0W2"/>
<accession>A0A846N0W2</accession>
<dbReference type="Gene3D" id="1.20.120.1220">
    <property type="match status" value="1"/>
</dbReference>
<feature type="transmembrane region" description="Helical" evidence="3">
    <location>
        <begin position="6"/>
        <end position="24"/>
    </location>
</feature>
<dbReference type="PRINTS" id="PR00864">
    <property type="entry name" value="PREPILNPTASE"/>
</dbReference>
<comment type="caution">
    <text evidence="5">The sequence shown here is derived from an EMBL/GenBank/DDBJ whole genome shotgun (WGS) entry which is preliminary data.</text>
</comment>
<keyword evidence="3" id="KW-1133">Transmembrane helix</keyword>
<protein>
    <submittedName>
        <fullName evidence="5">Prepilin signal peptidase PulO-like enzyme (Type II secretory pathway)</fullName>
    </submittedName>
</protein>
<feature type="transmembrane region" description="Helical" evidence="3">
    <location>
        <begin position="107"/>
        <end position="125"/>
    </location>
</feature>
<keyword evidence="3" id="KW-0812">Transmembrane</keyword>
<name>A0A846N0W2_9PROT</name>
<evidence type="ECO:0000256" key="3">
    <source>
        <dbReference type="SAM" id="Phobius"/>
    </source>
</evidence>
<evidence type="ECO:0000313" key="5">
    <source>
        <dbReference type="EMBL" id="NIK88981.1"/>
    </source>
</evidence>
<feature type="transmembrane region" description="Helical" evidence="3">
    <location>
        <begin position="58"/>
        <end position="76"/>
    </location>
</feature>
<proteinExistence type="inferred from homology"/>
<dbReference type="EMBL" id="JAASRM010000001">
    <property type="protein sequence ID" value="NIK88981.1"/>
    <property type="molecule type" value="Genomic_DNA"/>
</dbReference>
<dbReference type="GO" id="GO:0004190">
    <property type="term" value="F:aspartic-type endopeptidase activity"/>
    <property type="evidence" value="ECO:0007669"/>
    <property type="project" value="InterPro"/>
</dbReference>
<feature type="transmembrane region" description="Helical" evidence="3">
    <location>
        <begin position="83"/>
        <end position="101"/>
    </location>
</feature>
<reference evidence="5 6" key="1">
    <citation type="submission" date="2020-03" db="EMBL/GenBank/DDBJ databases">
        <title>Genomic Encyclopedia of Type Strains, Phase IV (KMG-IV): sequencing the most valuable type-strain genomes for metagenomic binning, comparative biology and taxonomic classification.</title>
        <authorList>
            <person name="Goeker M."/>
        </authorList>
    </citation>
    <scope>NUCLEOTIDE SEQUENCE [LARGE SCALE GENOMIC DNA]</scope>
    <source>
        <strain evidence="5 6">DSM 19867</strain>
    </source>
</reference>
<dbReference type="InterPro" id="IPR000045">
    <property type="entry name" value="Prepilin_IV_endopep_pep"/>
</dbReference>
<feature type="transmembrane region" description="Helical" evidence="3">
    <location>
        <begin position="160"/>
        <end position="178"/>
    </location>
</feature>
<dbReference type="RefSeq" id="WP_167083108.1">
    <property type="nucleotide sequence ID" value="NZ_BAAADC010000001.1"/>
</dbReference>
<dbReference type="InterPro" id="IPR014032">
    <property type="entry name" value="Peptidase_A24A_bac"/>
</dbReference>
<evidence type="ECO:0000313" key="6">
    <source>
        <dbReference type="Proteomes" id="UP000570514"/>
    </source>
</evidence>
<feature type="transmembrane region" description="Helical" evidence="3">
    <location>
        <begin position="185"/>
        <end position="204"/>
    </location>
</feature>
<comment type="similarity">
    <text evidence="1 2">Belongs to the peptidase A24 family.</text>
</comment>
<gene>
    <name evidence="5" type="ORF">FHS83_002299</name>
</gene>
<dbReference type="PANTHER" id="PTHR30487:SF0">
    <property type="entry name" value="PREPILIN LEADER PEPTIDASE_N-METHYLTRANSFERASE-RELATED"/>
    <property type="match status" value="1"/>
</dbReference>
<dbReference type="InterPro" id="IPR050882">
    <property type="entry name" value="Prepilin_peptidase/N-MTase"/>
</dbReference>
<organism evidence="5 6">
    <name type="scientific">Rhizomicrobium palustre</name>
    <dbReference type="NCBI Taxonomy" id="189966"/>
    <lineage>
        <taxon>Bacteria</taxon>
        <taxon>Pseudomonadati</taxon>
        <taxon>Pseudomonadota</taxon>
        <taxon>Alphaproteobacteria</taxon>
        <taxon>Micropepsales</taxon>
        <taxon>Micropepsaceae</taxon>
        <taxon>Rhizomicrobium</taxon>
    </lineage>
</organism>
<dbReference type="PANTHER" id="PTHR30487">
    <property type="entry name" value="TYPE 4 PREPILIN-LIKE PROTEINS LEADER PEPTIDE-PROCESSING ENZYME"/>
    <property type="match status" value="1"/>
</dbReference>
<feature type="domain" description="Prepilin type IV endopeptidase peptidase" evidence="4">
    <location>
        <begin position="64"/>
        <end position="172"/>
    </location>
</feature>
<evidence type="ECO:0000256" key="2">
    <source>
        <dbReference type="RuleBase" id="RU003793"/>
    </source>
</evidence>
<dbReference type="GO" id="GO:0005886">
    <property type="term" value="C:plasma membrane"/>
    <property type="evidence" value="ECO:0007669"/>
    <property type="project" value="TreeGrafter"/>
</dbReference>
<dbReference type="GO" id="GO:0006465">
    <property type="term" value="P:signal peptide processing"/>
    <property type="evidence" value="ECO:0007669"/>
    <property type="project" value="TreeGrafter"/>
</dbReference>
<evidence type="ECO:0000256" key="1">
    <source>
        <dbReference type="ARBA" id="ARBA00005801"/>
    </source>
</evidence>